<proteinExistence type="predicted"/>
<dbReference type="EMBL" id="CM000881">
    <property type="protein sequence ID" value="PNT71024.1"/>
    <property type="molecule type" value="Genomic_DNA"/>
</dbReference>
<evidence type="ECO:0000313" key="4">
    <source>
        <dbReference type="Proteomes" id="UP000008810"/>
    </source>
</evidence>
<evidence type="ECO:0000313" key="3">
    <source>
        <dbReference type="EnsemblPlants" id="PNT71024"/>
    </source>
</evidence>
<sequence length="88" mass="9335">MPIVPPCVPRPRQPSFTGRSPLPSPHCRLGRPWPCSPSPPVTAVAPRPHLLSPPRRPSPPPATPVSSFSLRPRLSTPSAGPARARTSA</sequence>
<reference evidence="3" key="3">
    <citation type="submission" date="2018-08" db="UniProtKB">
        <authorList>
            <consortium name="EnsemblPlants"/>
        </authorList>
    </citation>
    <scope>IDENTIFICATION</scope>
    <source>
        <strain evidence="3">cv. Bd21</strain>
    </source>
</reference>
<dbReference type="InParanoid" id="A0A2K2D9R6"/>
<name>A0A2K2D9R6_BRADI</name>
<feature type="compositionally biased region" description="Pro residues" evidence="1">
    <location>
        <begin position="54"/>
        <end position="63"/>
    </location>
</feature>
<dbReference type="Proteomes" id="UP000008810">
    <property type="component" value="Chromosome 2"/>
</dbReference>
<feature type="compositionally biased region" description="Pro residues" evidence="1">
    <location>
        <begin position="1"/>
        <end position="12"/>
    </location>
</feature>
<dbReference type="Gramene" id="PNT71024">
    <property type="protein sequence ID" value="PNT71024"/>
    <property type="gene ID" value="BRADI_2g21872v3"/>
</dbReference>
<accession>A0A2K2D9R6</accession>
<dbReference type="AlphaFoldDB" id="A0A2K2D9R6"/>
<evidence type="ECO:0000313" key="2">
    <source>
        <dbReference type="EMBL" id="PNT71024.1"/>
    </source>
</evidence>
<feature type="region of interest" description="Disordered" evidence="1">
    <location>
        <begin position="1"/>
        <end position="88"/>
    </location>
</feature>
<reference evidence="2 3" key="1">
    <citation type="journal article" date="2010" name="Nature">
        <title>Genome sequencing and analysis of the model grass Brachypodium distachyon.</title>
        <authorList>
            <consortium name="International Brachypodium Initiative"/>
        </authorList>
    </citation>
    <scope>NUCLEOTIDE SEQUENCE [LARGE SCALE GENOMIC DNA]</scope>
    <source>
        <strain evidence="2 3">Bd21</strain>
    </source>
</reference>
<reference evidence="2" key="2">
    <citation type="submission" date="2017-06" db="EMBL/GenBank/DDBJ databases">
        <title>WGS assembly of Brachypodium distachyon.</title>
        <authorList>
            <consortium name="The International Brachypodium Initiative"/>
            <person name="Lucas S."/>
            <person name="Harmon-Smith M."/>
            <person name="Lail K."/>
            <person name="Tice H."/>
            <person name="Grimwood J."/>
            <person name="Bruce D."/>
            <person name="Barry K."/>
            <person name="Shu S."/>
            <person name="Lindquist E."/>
            <person name="Wang M."/>
            <person name="Pitluck S."/>
            <person name="Vogel J.P."/>
            <person name="Garvin D.F."/>
            <person name="Mockler T.C."/>
            <person name="Schmutz J."/>
            <person name="Rokhsar D."/>
            <person name="Bevan M.W."/>
        </authorList>
    </citation>
    <scope>NUCLEOTIDE SEQUENCE</scope>
    <source>
        <strain evidence="2">Bd21</strain>
    </source>
</reference>
<dbReference type="EnsemblPlants" id="PNT71024">
    <property type="protein sequence ID" value="PNT71024"/>
    <property type="gene ID" value="BRADI_2g21872v3"/>
</dbReference>
<gene>
    <name evidence="2" type="ORF">BRADI_2g21872v3</name>
</gene>
<protein>
    <submittedName>
        <fullName evidence="2 3">Uncharacterized protein</fullName>
    </submittedName>
</protein>
<keyword evidence="4" id="KW-1185">Reference proteome</keyword>
<organism evidence="2">
    <name type="scientific">Brachypodium distachyon</name>
    <name type="common">Purple false brome</name>
    <name type="synonym">Trachynia distachya</name>
    <dbReference type="NCBI Taxonomy" id="15368"/>
    <lineage>
        <taxon>Eukaryota</taxon>
        <taxon>Viridiplantae</taxon>
        <taxon>Streptophyta</taxon>
        <taxon>Embryophyta</taxon>
        <taxon>Tracheophyta</taxon>
        <taxon>Spermatophyta</taxon>
        <taxon>Magnoliopsida</taxon>
        <taxon>Liliopsida</taxon>
        <taxon>Poales</taxon>
        <taxon>Poaceae</taxon>
        <taxon>BOP clade</taxon>
        <taxon>Pooideae</taxon>
        <taxon>Stipodae</taxon>
        <taxon>Brachypodieae</taxon>
        <taxon>Brachypodium</taxon>
    </lineage>
</organism>
<evidence type="ECO:0000256" key="1">
    <source>
        <dbReference type="SAM" id="MobiDB-lite"/>
    </source>
</evidence>